<evidence type="ECO:0000259" key="1">
    <source>
        <dbReference type="Pfam" id="PF09828"/>
    </source>
</evidence>
<dbReference type="InterPro" id="IPR046858">
    <property type="entry name" value="ChrB_N"/>
</dbReference>
<feature type="domain" description="ChrB N-terminal" evidence="2">
    <location>
        <begin position="18"/>
        <end position="144"/>
    </location>
</feature>
<gene>
    <name evidence="3" type="primary">chrB1</name>
    <name evidence="3" type="ORF">GAK30_02328</name>
</gene>
<evidence type="ECO:0000313" key="4">
    <source>
        <dbReference type="Proteomes" id="UP000461670"/>
    </source>
</evidence>
<protein>
    <submittedName>
        <fullName evidence="3">Protein ChrB</fullName>
    </submittedName>
</protein>
<comment type="caution">
    <text evidence="3">The sequence shown here is derived from an EMBL/GenBank/DDBJ whole genome shotgun (WGS) entry which is preliminary data.</text>
</comment>
<dbReference type="AlphaFoldDB" id="A0A7V8FN95"/>
<organism evidence="3 4">
    <name type="scientific">Paracidovorax wautersii</name>
    <dbReference type="NCBI Taxonomy" id="1177982"/>
    <lineage>
        <taxon>Bacteria</taxon>
        <taxon>Pseudomonadati</taxon>
        <taxon>Pseudomonadota</taxon>
        <taxon>Betaproteobacteria</taxon>
        <taxon>Burkholderiales</taxon>
        <taxon>Comamonadaceae</taxon>
        <taxon>Paracidovorax</taxon>
    </lineage>
</organism>
<dbReference type="Proteomes" id="UP000461670">
    <property type="component" value="Unassembled WGS sequence"/>
</dbReference>
<dbReference type="Pfam" id="PF09828">
    <property type="entry name" value="ChrB_C"/>
    <property type="match status" value="1"/>
</dbReference>
<dbReference type="InterPro" id="IPR018634">
    <property type="entry name" value="ChrB_C"/>
</dbReference>
<proteinExistence type="predicted"/>
<evidence type="ECO:0000313" key="3">
    <source>
        <dbReference type="EMBL" id="KAF1020725.1"/>
    </source>
</evidence>
<accession>A0A7V8FN95</accession>
<evidence type="ECO:0000259" key="2">
    <source>
        <dbReference type="Pfam" id="PF20229"/>
    </source>
</evidence>
<name>A0A7V8FN95_9BURK</name>
<dbReference type="Pfam" id="PF20229">
    <property type="entry name" value="ChrB_N"/>
    <property type="match status" value="1"/>
</dbReference>
<sequence>MDWLTLILSLPTENATARMRAWRTLKACGAAVLRDGVYLMPARTDCEATLAGVAQDVTTHGGSAYLMRTAPAVADAELQALFDRAGDYAPVLQETGRVRAQLDADTVMDVFKQLRKLKKTQAQIAAIDFFPGEASRQVAQALQTLEADANRVLSPGEPTRNDGEIAVLDAAQYQGRLWATRARPWVDRLSSAWLIRRFIDPQARMLWLRTPADCPPQALGFDFDGATFSHVGARVTFETLLASFALQSAGLQQMAAIVHYLDAGGIQPPEAAGLERILAGLRQTHGDDDVLLDEASRVFDALLAGLDR</sequence>
<dbReference type="EMBL" id="WNDQ01000031">
    <property type="protein sequence ID" value="KAF1020725.1"/>
    <property type="molecule type" value="Genomic_DNA"/>
</dbReference>
<feature type="domain" description="ChrB C-terminal" evidence="1">
    <location>
        <begin position="178"/>
        <end position="304"/>
    </location>
</feature>
<reference evidence="4" key="1">
    <citation type="journal article" date="2020" name="MBio">
        <title>Horizontal gene transfer to a defensive symbiont with a reduced genome amongst a multipartite beetle microbiome.</title>
        <authorList>
            <person name="Waterworth S.C."/>
            <person name="Florez L.V."/>
            <person name="Rees E.R."/>
            <person name="Hertweck C."/>
            <person name="Kaltenpoth M."/>
            <person name="Kwan J.C."/>
        </authorList>
    </citation>
    <scope>NUCLEOTIDE SEQUENCE [LARGE SCALE GENOMIC DNA]</scope>
</reference>